<evidence type="ECO:0000313" key="7">
    <source>
        <dbReference type="EMBL" id="KGN51870.1"/>
    </source>
</evidence>
<dbReference type="CDD" id="cd02947">
    <property type="entry name" value="TRX_family"/>
    <property type="match status" value="1"/>
</dbReference>
<evidence type="ECO:0000256" key="4">
    <source>
        <dbReference type="ARBA" id="ARBA00023284"/>
    </source>
</evidence>
<evidence type="ECO:0000256" key="3">
    <source>
        <dbReference type="ARBA" id="ARBA00023157"/>
    </source>
</evidence>
<name>A0A0A0KQG0_CUCSA</name>
<comment type="similarity">
    <text evidence="5">Belongs to the thioredoxin family. Plant H-type subfamily.</text>
</comment>
<dbReference type="PRINTS" id="PR00421">
    <property type="entry name" value="THIOREDOXIN"/>
</dbReference>
<gene>
    <name evidence="7" type="ORF">Csa_5G604150</name>
</gene>
<dbReference type="Proteomes" id="UP000029981">
    <property type="component" value="Chromosome 5"/>
</dbReference>
<dbReference type="Pfam" id="PF00085">
    <property type="entry name" value="Thioredoxin"/>
    <property type="match status" value="1"/>
</dbReference>
<dbReference type="AlphaFoldDB" id="A0A0A0KQG0"/>
<evidence type="ECO:0000259" key="6">
    <source>
        <dbReference type="PROSITE" id="PS51352"/>
    </source>
</evidence>
<dbReference type="Gramene" id="KGN51870">
    <property type="protein sequence ID" value="KGN51870"/>
    <property type="gene ID" value="Csa_5G604150"/>
</dbReference>
<evidence type="ECO:0000256" key="5">
    <source>
        <dbReference type="ARBA" id="ARBA00038353"/>
    </source>
</evidence>
<dbReference type="OMA" id="STWHETH"/>
<proteinExistence type="inferred from homology"/>
<dbReference type="InterPro" id="IPR036249">
    <property type="entry name" value="Thioredoxin-like_sf"/>
</dbReference>
<dbReference type="SUPFAM" id="SSF52833">
    <property type="entry name" value="Thioredoxin-like"/>
    <property type="match status" value="1"/>
</dbReference>
<dbReference type="GO" id="GO:0016671">
    <property type="term" value="F:oxidoreductase activity, acting on a sulfur group of donors, disulfide as acceptor"/>
    <property type="evidence" value="ECO:0007669"/>
    <property type="project" value="UniProtKB-ARBA"/>
</dbReference>
<evidence type="ECO:0000256" key="1">
    <source>
        <dbReference type="ARBA" id="ARBA00022448"/>
    </source>
</evidence>
<dbReference type="FunFam" id="3.40.30.10:FF:000104">
    <property type="entry name" value="Thioredoxin"/>
    <property type="match status" value="1"/>
</dbReference>
<protein>
    <submittedName>
        <fullName evidence="7">Thioredoxin h</fullName>
    </submittedName>
</protein>
<keyword evidence="3" id="KW-1015">Disulfide bond</keyword>
<keyword evidence="2" id="KW-0249">Electron transport</keyword>
<reference evidence="7 8" key="3">
    <citation type="journal article" date="2010" name="BMC Genomics">
        <title>Transcriptome sequencing and comparative analysis of cucumber flowers with different sex types.</title>
        <authorList>
            <person name="Guo S."/>
            <person name="Zheng Y."/>
            <person name="Joung J.G."/>
            <person name="Liu S."/>
            <person name="Zhang Z."/>
            <person name="Crasta O.R."/>
            <person name="Sobral B.W."/>
            <person name="Xu Y."/>
            <person name="Huang S."/>
            <person name="Fei Z."/>
        </authorList>
    </citation>
    <scope>NUCLEOTIDE SEQUENCE [LARGE SCALE GENOMIC DNA]</scope>
    <source>
        <strain evidence="8">cv. 9930</strain>
    </source>
</reference>
<reference evidence="7 8" key="1">
    <citation type="journal article" date="2009" name="Nat. Genet.">
        <title>The genome of the cucumber, Cucumis sativus L.</title>
        <authorList>
            <person name="Huang S."/>
            <person name="Li R."/>
            <person name="Zhang Z."/>
            <person name="Li L."/>
            <person name="Gu X."/>
            <person name="Fan W."/>
            <person name="Lucas W.J."/>
            <person name="Wang X."/>
            <person name="Xie B."/>
            <person name="Ni P."/>
            <person name="Ren Y."/>
            <person name="Zhu H."/>
            <person name="Li J."/>
            <person name="Lin K."/>
            <person name="Jin W."/>
            <person name="Fei Z."/>
            <person name="Li G."/>
            <person name="Staub J."/>
            <person name="Kilian A."/>
            <person name="van der Vossen E.A."/>
            <person name="Wu Y."/>
            <person name="Guo J."/>
            <person name="He J."/>
            <person name="Jia Z."/>
            <person name="Ren Y."/>
            <person name="Tian G."/>
            <person name="Lu Y."/>
            <person name="Ruan J."/>
            <person name="Qian W."/>
            <person name="Wang M."/>
            <person name="Huang Q."/>
            <person name="Li B."/>
            <person name="Xuan Z."/>
            <person name="Cao J."/>
            <person name="Asan"/>
            <person name="Wu Z."/>
            <person name="Zhang J."/>
            <person name="Cai Q."/>
            <person name="Bai Y."/>
            <person name="Zhao B."/>
            <person name="Han Y."/>
            <person name="Li Y."/>
            <person name="Li X."/>
            <person name="Wang S."/>
            <person name="Shi Q."/>
            <person name="Liu S."/>
            <person name="Cho W.K."/>
            <person name="Kim J.Y."/>
            <person name="Xu Y."/>
            <person name="Heller-Uszynska K."/>
            <person name="Miao H."/>
            <person name="Cheng Z."/>
            <person name="Zhang S."/>
            <person name="Wu J."/>
            <person name="Yang Y."/>
            <person name="Kang H."/>
            <person name="Li M."/>
            <person name="Liang H."/>
            <person name="Ren X."/>
            <person name="Shi Z."/>
            <person name="Wen M."/>
            <person name="Jian M."/>
            <person name="Yang H."/>
            <person name="Zhang G."/>
            <person name="Yang Z."/>
            <person name="Chen R."/>
            <person name="Liu S."/>
            <person name="Li J."/>
            <person name="Ma L."/>
            <person name="Liu H."/>
            <person name="Zhou Y."/>
            <person name="Zhao J."/>
            <person name="Fang X."/>
            <person name="Li G."/>
            <person name="Fang L."/>
            <person name="Li Y."/>
            <person name="Liu D."/>
            <person name="Zheng H."/>
            <person name="Zhang Y."/>
            <person name="Qin N."/>
            <person name="Li Z."/>
            <person name="Yang G."/>
            <person name="Yang S."/>
            <person name="Bolund L."/>
            <person name="Kristiansen K."/>
            <person name="Zheng H."/>
            <person name="Li S."/>
            <person name="Zhang X."/>
            <person name="Yang H."/>
            <person name="Wang J."/>
            <person name="Sun R."/>
            <person name="Zhang B."/>
            <person name="Jiang S."/>
            <person name="Wang J."/>
            <person name="Du Y."/>
            <person name="Li S."/>
        </authorList>
    </citation>
    <scope>NUCLEOTIDE SEQUENCE [LARGE SCALE GENOMIC DNA]</scope>
    <source>
        <strain evidence="8">cv. 9930</strain>
    </source>
</reference>
<dbReference type="STRING" id="3659.A0A0A0KQG0"/>
<organism evidence="7 8">
    <name type="scientific">Cucumis sativus</name>
    <name type="common">Cucumber</name>
    <dbReference type="NCBI Taxonomy" id="3659"/>
    <lineage>
        <taxon>Eukaryota</taxon>
        <taxon>Viridiplantae</taxon>
        <taxon>Streptophyta</taxon>
        <taxon>Embryophyta</taxon>
        <taxon>Tracheophyta</taxon>
        <taxon>Spermatophyta</taxon>
        <taxon>Magnoliopsida</taxon>
        <taxon>eudicotyledons</taxon>
        <taxon>Gunneridae</taxon>
        <taxon>Pentapetalae</taxon>
        <taxon>rosids</taxon>
        <taxon>fabids</taxon>
        <taxon>Cucurbitales</taxon>
        <taxon>Cucurbitaceae</taxon>
        <taxon>Benincaseae</taxon>
        <taxon>Cucumis</taxon>
    </lineage>
</organism>
<dbReference type="PROSITE" id="PS00194">
    <property type="entry name" value="THIOREDOXIN_1"/>
    <property type="match status" value="1"/>
</dbReference>
<dbReference type="PANTHER" id="PTHR10438:SF463">
    <property type="entry name" value="THIOREDOXIN"/>
    <property type="match status" value="1"/>
</dbReference>
<accession>A0A0A0KQG0</accession>
<keyword evidence="8" id="KW-1185">Reference proteome</keyword>
<dbReference type="EMBL" id="CM002926">
    <property type="protein sequence ID" value="KGN51870.1"/>
    <property type="molecule type" value="Genomic_DNA"/>
</dbReference>
<dbReference type="OrthoDB" id="10263751at2759"/>
<reference evidence="7 8" key="4">
    <citation type="journal article" date="2011" name="BMC Genomics">
        <title>RNA-Seq improves annotation of protein-coding genes in the cucumber genome.</title>
        <authorList>
            <person name="Li Z."/>
            <person name="Zhang Z."/>
            <person name="Yan P."/>
            <person name="Huang S."/>
            <person name="Fei Z."/>
            <person name="Lin K."/>
        </authorList>
    </citation>
    <scope>NUCLEOTIDE SEQUENCE [LARGE SCALE GENOMIC DNA]</scope>
    <source>
        <strain evidence="8">cv. 9930</strain>
    </source>
</reference>
<dbReference type="InterPro" id="IPR013766">
    <property type="entry name" value="Thioredoxin_domain"/>
</dbReference>
<reference evidence="7 8" key="2">
    <citation type="journal article" date="2009" name="PLoS ONE">
        <title>An integrated genetic and cytogenetic map of the cucumber genome.</title>
        <authorList>
            <person name="Ren Y."/>
            <person name="Zhang Z."/>
            <person name="Liu J."/>
            <person name="Staub J.E."/>
            <person name="Han Y."/>
            <person name="Cheng Z."/>
            <person name="Li X."/>
            <person name="Lu J."/>
            <person name="Miao H."/>
            <person name="Kang H."/>
            <person name="Xie B."/>
            <person name="Gu X."/>
            <person name="Wang X."/>
            <person name="Du Y."/>
            <person name="Jin W."/>
            <person name="Huang S."/>
        </authorList>
    </citation>
    <scope>NUCLEOTIDE SEQUENCE [LARGE SCALE GENOMIC DNA]</scope>
    <source>
        <strain evidence="8">cv. 9930</strain>
    </source>
</reference>
<dbReference type="PROSITE" id="PS51352">
    <property type="entry name" value="THIOREDOXIN_2"/>
    <property type="match status" value="1"/>
</dbReference>
<dbReference type="eggNOG" id="KOG0907">
    <property type="taxonomic scope" value="Eukaryota"/>
</dbReference>
<dbReference type="InterPro" id="IPR050620">
    <property type="entry name" value="Thioredoxin_H-type-like"/>
</dbReference>
<keyword evidence="4" id="KW-0676">Redox-active center</keyword>
<dbReference type="PANTHER" id="PTHR10438">
    <property type="entry name" value="THIOREDOXIN"/>
    <property type="match status" value="1"/>
</dbReference>
<dbReference type="KEGG" id="csv:101205407"/>
<evidence type="ECO:0000256" key="2">
    <source>
        <dbReference type="ARBA" id="ARBA00022982"/>
    </source>
</evidence>
<sequence>MGASFTVPRSKSSNAMIQQKPPTIIECHDKAQWTARFEATKETNKLMVIDFTAAWCGPCRHMEPTIKELAARFKDVEFVKIDVDELMDVAKEYGVEAMPTFILIKNGKVIDKVVGARRDDLQKKIEKHSKY</sequence>
<evidence type="ECO:0000313" key="8">
    <source>
        <dbReference type="Proteomes" id="UP000029981"/>
    </source>
</evidence>
<feature type="domain" description="Thioredoxin" evidence="6">
    <location>
        <begin position="1"/>
        <end position="130"/>
    </location>
</feature>
<keyword evidence="1" id="KW-0813">Transport</keyword>
<dbReference type="InterPro" id="IPR017937">
    <property type="entry name" value="Thioredoxin_CS"/>
</dbReference>
<dbReference type="Gene3D" id="3.40.30.10">
    <property type="entry name" value="Glutaredoxin"/>
    <property type="match status" value="1"/>
</dbReference>